<comment type="caution">
    <text evidence="3">The sequence shown here is derived from an EMBL/GenBank/DDBJ whole genome shotgun (WGS) entry which is preliminary data.</text>
</comment>
<organism evidence="3">
    <name type="scientific">candidate division WOR-3 bacterium</name>
    <dbReference type="NCBI Taxonomy" id="2052148"/>
    <lineage>
        <taxon>Bacteria</taxon>
        <taxon>Bacteria division WOR-3</taxon>
    </lineage>
</organism>
<feature type="transmembrane region" description="Helical" evidence="1">
    <location>
        <begin position="58"/>
        <end position="80"/>
    </location>
</feature>
<sequence>LFGFLAGYLGAEIDVRIRLWFTAISFLLLAPLILLYTQDFLTRKIHSKFLKRSITNPVILGFITGMNFCPAFLALFMIAFEAGSLPAALLLFASFYIITTLFLGVILIGVPFSRLELVQKVARMFSVLISIYLIIEGVRNLVEVIRI</sequence>
<name>A0A7C5I492_UNCW3</name>
<evidence type="ECO:0000313" key="3">
    <source>
        <dbReference type="EMBL" id="HHF57945.1"/>
    </source>
</evidence>
<reference evidence="3" key="1">
    <citation type="journal article" date="2020" name="mSystems">
        <title>Genome- and Community-Level Interaction Insights into Carbon Utilization and Element Cycling Functions of Hydrothermarchaeota in Hydrothermal Sediment.</title>
        <authorList>
            <person name="Zhou Z."/>
            <person name="Liu Y."/>
            <person name="Xu W."/>
            <person name="Pan J."/>
            <person name="Luo Z.H."/>
            <person name="Li M."/>
        </authorList>
    </citation>
    <scope>NUCLEOTIDE SEQUENCE [LARGE SCALE GENOMIC DNA]</scope>
    <source>
        <strain evidence="3">HyVt-94</strain>
    </source>
</reference>
<gene>
    <name evidence="3" type="ORF">ENL41_00800</name>
</gene>
<dbReference type="Proteomes" id="UP000886014">
    <property type="component" value="Unassembled WGS sequence"/>
</dbReference>
<keyword evidence="1" id="KW-0472">Membrane</keyword>
<keyword evidence="1" id="KW-1133">Transmembrane helix</keyword>
<dbReference type="AlphaFoldDB" id="A0A7C5I492"/>
<keyword evidence="1" id="KW-0812">Transmembrane</keyword>
<dbReference type="EMBL" id="DRTV01000066">
    <property type="protein sequence ID" value="HHF57945.1"/>
    <property type="molecule type" value="Genomic_DNA"/>
</dbReference>
<feature type="transmembrane region" description="Helical" evidence="1">
    <location>
        <begin position="124"/>
        <end position="142"/>
    </location>
</feature>
<accession>A0A7C5I492</accession>
<dbReference type="Pfam" id="PF13386">
    <property type="entry name" value="DsbD_2"/>
    <property type="match status" value="1"/>
</dbReference>
<proteinExistence type="predicted"/>
<feature type="domain" description="Urease accessory protein UreH-like transmembrane" evidence="2">
    <location>
        <begin position="2"/>
        <end position="132"/>
    </location>
</feature>
<evidence type="ECO:0000256" key="1">
    <source>
        <dbReference type="SAM" id="Phobius"/>
    </source>
</evidence>
<feature type="transmembrane region" description="Helical" evidence="1">
    <location>
        <begin position="17"/>
        <end position="37"/>
    </location>
</feature>
<feature type="transmembrane region" description="Helical" evidence="1">
    <location>
        <begin position="86"/>
        <end position="112"/>
    </location>
</feature>
<evidence type="ECO:0000259" key="2">
    <source>
        <dbReference type="Pfam" id="PF13386"/>
    </source>
</evidence>
<feature type="non-terminal residue" evidence="3">
    <location>
        <position position="1"/>
    </location>
</feature>
<dbReference type="InterPro" id="IPR039447">
    <property type="entry name" value="UreH-like_TM_dom"/>
</dbReference>
<protein>
    <recommendedName>
        <fullName evidence="2">Urease accessory protein UreH-like transmembrane domain-containing protein</fullName>
    </recommendedName>
</protein>